<dbReference type="CDD" id="cd07910">
    <property type="entry name" value="MiaE"/>
    <property type="match status" value="1"/>
</dbReference>
<dbReference type="AlphaFoldDB" id="A0A0L8AMP0"/>
<accession>A0A0L8AMP0</accession>
<dbReference type="Proteomes" id="UP000036908">
    <property type="component" value="Unassembled WGS sequence"/>
</dbReference>
<name>A0A0L8AMP0_9BACT</name>
<dbReference type="EMBL" id="JSVA01000006">
    <property type="protein sequence ID" value="KOF03738.1"/>
    <property type="molecule type" value="Genomic_DNA"/>
</dbReference>
<dbReference type="OrthoDB" id="9802518at2"/>
<dbReference type="InterPro" id="IPR012347">
    <property type="entry name" value="Ferritin-like"/>
</dbReference>
<dbReference type="RefSeq" id="WP_053222696.1">
    <property type="nucleotide sequence ID" value="NZ_JSVA01000006.1"/>
</dbReference>
<dbReference type="PANTHER" id="PTHR42637">
    <property type="entry name" value="TRNA-(MS[2]IO[6]A)-HYDROXYLASE"/>
    <property type="match status" value="1"/>
</dbReference>
<dbReference type="Gene3D" id="1.20.1260.10">
    <property type="match status" value="1"/>
</dbReference>
<dbReference type="InterPro" id="IPR010386">
    <property type="entry name" value="tRNA-Hydrxlase_MiaE"/>
</dbReference>
<sequence>MNEELSNHLLGLQLPTDPRWVNIAQMNIEDILVDHAYCEQKAASSCISLIVLFPEKTEMVEMITPVVAEEWNHFERVLEQLKKRGMSFGQARKDEYVIQLQKVVKKGGSRDQQLVERLLMNALIEARSCERFKILSQNIQDQELKNFYYELMVSEAGHYKNFISLAKIYMPEEYVLSRWKEFLIEEANILKSLEVRGDRMH</sequence>
<dbReference type="GO" id="GO:0006400">
    <property type="term" value="P:tRNA modification"/>
    <property type="evidence" value="ECO:0007669"/>
    <property type="project" value="InterPro"/>
</dbReference>
<comment type="caution">
    <text evidence="1">The sequence shown here is derived from an EMBL/GenBank/DDBJ whole genome shotgun (WGS) entry which is preliminary data.</text>
</comment>
<organism evidence="1 2">
    <name type="scientific">Roseivirga seohaensis subsp. aquiponti</name>
    <dbReference type="NCBI Taxonomy" id="1566026"/>
    <lineage>
        <taxon>Bacteria</taxon>
        <taxon>Pseudomonadati</taxon>
        <taxon>Bacteroidota</taxon>
        <taxon>Cytophagia</taxon>
        <taxon>Cytophagales</taxon>
        <taxon>Roseivirgaceae</taxon>
        <taxon>Roseivirga</taxon>
    </lineage>
</organism>
<reference evidence="2" key="1">
    <citation type="submission" date="2014-11" db="EMBL/GenBank/DDBJ databases">
        <title>Genome sequencing of Roseivirga sp. D-25.</title>
        <authorList>
            <person name="Selvaratnam C."/>
            <person name="Thevarajoo S."/>
            <person name="Goh K.M."/>
            <person name="Eee R."/>
            <person name="Chan K.-G."/>
            <person name="Chong C.S."/>
        </authorList>
    </citation>
    <scope>NUCLEOTIDE SEQUENCE [LARGE SCALE GENOMIC DNA]</scope>
    <source>
        <strain evidence="2">D-25</strain>
    </source>
</reference>
<keyword evidence="2" id="KW-1185">Reference proteome</keyword>
<evidence type="ECO:0000313" key="2">
    <source>
        <dbReference type="Proteomes" id="UP000036908"/>
    </source>
</evidence>
<dbReference type="PIRSF" id="PIRSF020736">
    <property type="entry name" value="MiaE"/>
    <property type="match status" value="1"/>
</dbReference>
<dbReference type="SUPFAM" id="SSF47240">
    <property type="entry name" value="Ferritin-like"/>
    <property type="match status" value="1"/>
</dbReference>
<evidence type="ECO:0000313" key="1">
    <source>
        <dbReference type="EMBL" id="KOF03738.1"/>
    </source>
</evidence>
<protein>
    <submittedName>
        <fullName evidence="1">tRNA hydroxylase</fullName>
    </submittedName>
</protein>
<dbReference type="PATRIC" id="fig|1566026.4.peg.2920"/>
<dbReference type="InterPro" id="IPR009078">
    <property type="entry name" value="Ferritin-like_SF"/>
</dbReference>
<proteinExistence type="predicted"/>
<gene>
    <name evidence="1" type="ORF">OB69_05480</name>
</gene>
<dbReference type="PANTHER" id="PTHR42637:SF1">
    <property type="entry name" value="TRNA 2-(METHYLSULFANYL)-N(6)-ISOPENTENYLADENOSINE(37) HYDROXYLASE"/>
    <property type="match status" value="1"/>
</dbReference>
<dbReference type="Pfam" id="PF06175">
    <property type="entry name" value="MiaE"/>
    <property type="match status" value="1"/>
</dbReference>
<dbReference type="GO" id="GO:0045301">
    <property type="term" value="F:tRNA 2-(methylsulfanyl)-N(6)-isopentenyladenosine(37) hydroxylase activity"/>
    <property type="evidence" value="ECO:0007669"/>
    <property type="project" value="InterPro"/>
</dbReference>